<dbReference type="Gene3D" id="2.60.40.1120">
    <property type="entry name" value="Carboxypeptidase-like, regulatory domain"/>
    <property type="match status" value="2"/>
</dbReference>
<accession>A0ABT5X6U2</accession>
<dbReference type="Proteomes" id="UP001220010">
    <property type="component" value="Unassembled WGS sequence"/>
</dbReference>
<dbReference type="EMBL" id="JARFPK010000012">
    <property type="protein sequence ID" value="MDF0590417.1"/>
    <property type="molecule type" value="Genomic_DNA"/>
</dbReference>
<keyword evidence="2" id="KW-1185">Reference proteome</keyword>
<gene>
    <name evidence="1" type="ORF">P0O15_04415</name>
</gene>
<comment type="caution">
    <text evidence="1">The sequence shown here is derived from an EMBL/GenBank/DDBJ whole genome shotgun (WGS) entry which is preliminary data.</text>
</comment>
<name>A0ABT5X6U2_9EURY</name>
<dbReference type="InterPro" id="IPR008969">
    <property type="entry name" value="CarboxyPept-like_regulatory"/>
</dbReference>
<evidence type="ECO:0000313" key="1">
    <source>
        <dbReference type="EMBL" id="MDF0590417.1"/>
    </source>
</evidence>
<dbReference type="SUPFAM" id="SSF49464">
    <property type="entry name" value="Carboxypeptidase regulatory domain-like"/>
    <property type="match status" value="2"/>
</dbReference>
<proteinExistence type="predicted"/>
<evidence type="ECO:0000313" key="2">
    <source>
        <dbReference type="Proteomes" id="UP001220010"/>
    </source>
</evidence>
<organism evidence="1 2">
    <name type="scientific">Candidatus Methanocrinis natronophilus</name>
    <dbReference type="NCBI Taxonomy" id="3033396"/>
    <lineage>
        <taxon>Archaea</taxon>
        <taxon>Methanobacteriati</taxon>
        <taxon>Methanobacteriota</taxon>
        <taxon>Stenosarchaea group</taxon>
        <taxon>Methanomicrobia</taxon>
        <taxon>Methanotrichales</taxon>
        <taxon>Methanotrichaceae</taxon>
        <taxon>Methanocrinis</taxon>
    </lineage>
</organism>
<dbReference type="Pfam" id="PF13620">
    <property type="entry name" value="CarboxypepD_reg"/>
    <property type="match status" value="2"/>
</dbReference>
<sequence length="374" mass="40116">MRFAILWKICMLFGAVLAAASSATGAEVDDGPRLDFLPNPFAADRPTWDPFGPRDQSFYAAQRPGWDPLSPSGRDMAQLVSANPFGPDQGLLIGDEVRTRNRLYLQSGGLLVTRGEVNLGAPYTLWLYVADSGPFILYDRGMRIMSPGFVRPGWYRLDLYAETLEAHRYNFDTSTRSNNVTISVSSAGYPISYGLVGRVVDAWGNGLPGARVRISGPGGGVFSTITDGRGYYGMDLSSGTYSVTADLDGYSFTTSQARIWTGTVSAAPTLVGYPAGTLAYPFGPGQEEYGWLEGRVAERSGAAIPGARVRIDGIFSVTTDADGGYRIALVPGWHSVSVDASGYKFSSTSVIIRPGVGSKLDFQGTKVIALGRYS</sequence>
<dbReference type="RefSeq" id="WP_316966166.1">
    <property type="nucleotide sequence ID" value="NZ_JARFPK010000012.1"/>
</dbReference>
<reference evidence="1 2" key="1">
    <citation type="submission" date="2023-03" db="EMBL/GenBank/DDBJ databases">
        <title>WGS of Methanotrichaceae archaeon Mx.</title>
        <authorList>
            <person name="Sorokin D.Y."/>
            <person name="Merkel A.Y."/>
        </authorList>
    </citation>
    <scope>NUCLEOTIDE SEQUENCE [LARGE SCALE GENOMIC DNA]</scope>
    <source>
        <strain evidence="1 2">Mx</strain>
    </source>
</reference>
<protein>
    <submittedName>
        <fullName evidence="1">Carboxypeptidase-like regulatory domain-containing protein</fullName>
    </submittedName>
</protein>